<gene>
    <name evidence="1" type="ORF">L1987_28111</name>
</gene>
<accession>A0ACB9IDH6</accession>
<organism evidence="1 2">
    <name type="scientific">Smallanthus sonchifolius</name>
    <dbReference type="NCBI Taxonomy" id="185202"/>
    <lineage>
        <taxon>Eukaryota</taxon>
        <taxon>Viridiplantae</taxon>
        <taxon>Streptophyta</taxon>
        <taxon>Embryophyta</taxon>
        <taxon>Tracheophyta</taxon>
        <taxon>Spermatophyta</taxon>
        <taxon>Magnoliopsida</taxon>
        <taxon>eudicotyledons</taxon>
        <taxon>Gunneridae</taxon>
        <taxon>Pentapetalae</taxon>
        <taxon>asterids</taxon>
        <taxon>campanulids</taxon>
        <taxon>Asterales</taxon>
        <taxon>Asteraceae</taxon>
        <taxon>Asteroideae</taxon>
        <taxon>Heliantheae alliance</taxon>
        <taxon>Millerieae</taxon>
        <taxon>Smallanthus</taxon>
    </lineage>
</organism>
<reference evidence="1 2" key="2">
    <citation type="journal article" date="2022" name="Mol. Ecol. Resour.">
        <title>The genomes of chicory, endive, great burdock and yacon provide insights into Asteraceae paleo-polyploidization history and plant inulin production.</title>
        <authorList>
            <person name="Fan W."/>
            <person name="Wang S."/>
            <person name="Wang H."/>
            <person name="Wang A."/>
            <person name="Jiang F."/>
            <person name="Liu H."/>
            <person name="Zhao H."/>
            <person name="Xu D."/>
            <person name="Zhang Y."/>
        </authorList>
    </citation>
    <scope>NUCLEOTIDE SEQUENCE [LARGE SCALE GENOMIC DNA]</scope>
    <source>
        <strain evidence="2">cv. Yunnan</strain>
        <tissue evidence="1">Leaves</tissue>
    </source>
</reference>
<sequence length="487" mass="55309">MHGGTFGYVTQYLRNHQHARFSTLHEIALPEHEPLDYQVSVKGRDVIYAVHHEPKIEYWLPQSNLDLLLPPLEAGVFFCYKNREDTSMSPETVVKIIKNSLAGVLSTFYPLAGEIEANSQGEPEVWCNNNGVEFVHAHADVELKTLDLHHPDETVKGKLVPKINRGVLAVQVTEFNCGAIILSCAFDHRIADGASLNMFLVAWSEFSMSKKISNIPSFRPSTLNPRHPTYYDTIYDKLYLPISSLPPPPSFEDKLHSRIYYIRAESINNLQSEASSKDTRRSKIESFIAFMWKLIAQECQNERNTTSRMGVVVSGRQFLSGNNEKESSMLTNHFGNILSVPYGVINNHHLQEMHLNEIANKVHEFVTHVTTEEHFRGLIDWVESRRPEPAVAKIYFKLQENDGEGIVVSSGQGLPINNMNFGWGQPDFGSYHFPWGGQTGYITTMPSAKKNGDWIVYAHLKQKHLDLIESKARHVFNPVTHSYLTLH</sequence>
<name>A0ACB9IDH6_9ASTR</name>
<reference evidence="2" key="1">
    <citation type="journal article" date="2022" name="Mol. Ecol. Resour.">
        <title>The genomes of chicory, endive, great burdock and yacon provide insights into Asteraceae palaeo-polyploidization history and plant inulin production.</title>
        <authorList>
            <person name="Fan W."/>
            <person name="Wang S."/>
            <person name="Wang H."/>
            <person name="Wang A."/>
            <person name="Jiang F."/>
            <person name="Liu H."/>
            <person name="Zhao H."/>
            <person name="Xu D."/>
            <person name="Zhang Y."/>
        </authorList>
    </citation>
    <scope>NUCLEOTIDE SEQUENCE [LARGE SCALE GENOMIC DNA]</scope>
    <source>
        <strain evidence="2">cv. Yunnan</strain>
    </source>
</reference>
<dbReference type="EMBL" id="CM042026">
    <property type="protein sequence ID" value="KAI3805593.1"/>
    <property type="molecule type" value="Genomic_DNA"/>
</dbReference>
<comment type="caution">
    <text evidence="1">The sequence shown here is derived from an EMBL/GenBank/DDBJ whole genome shotgun (WGS) entry which is preliminary data.</text>
</comment>
<keyword evidence="2" id="KW-1185">Reference proteome</keyword>
<protein>
    <submittedName>
        <fullName evidence="1">Uncharacterized protein</fullName>
    </submittedName>
</protein>
<evidence type="ECO:0000313" key="1">
    <source>
        <dbReference type="EMBL" id="KAI3805593.1"/>
    </source>
</evidence>
<dbReference type="Proteomes" id="UP001056120">
    <property type="component" value="Linkage Group LG09"/>
</dbReference>
<proteinExistence type="predicted"/>
<evidence type="ECO:0000313" key="2">
    <source>
        <dbReference type="Proteomes" id="UP001056120"/>
    </source>
</evidence>